<dbReference type="EMBL" id="NSJB01000014">
    <property type="protein sequence ID" value="PAT34948.1"/>
    <property type="molecule type" value="Genomic_DNA"/>
</dbReference>
<organism evidence="1 2">
    <name type="scientific">Vandammella animalimorsus</name>
    <dbReference type="NCBI Taxonomy" id="2029117"/>
    <lineage>
        <taxon>Bacteria</taxon>
        <taxon>Pseudomonadati</taxon>
        <taxon>Pseudomonadota</taxon>
        <taxon>Betaproteobacteria</taxon>
        <taxon>Burkholderiales</taxon>
        <taxon>Comamonadaceae</taxon>
        <taxon>Vandammella</taxon>
    </lineage>
</organism>
<gene>
    <name evidence="1" type="ORF">CK625_12575</name>
</gene>
<evidence type="ECO:0000313" key="2">
    <source>
        <dbReference type="Proteomes" id="UP000218054"/>
    </source>
</evidence>
<name>A0A2A2AB31_9BURK</name>
<dbReference type="Proteomes" id="UP000218054">
    <property type="component" value="Unassembled WGS sequence"/>
</dbReference>
<reference evidence="1 2" key="1">
    <citation type="submission" date="2017-08" db="EMBL/GenBank/DDBJ databases">
        <title>WGS of Clinical strains of the CDC Group NO-1 linked to zoonotic infections in humans.</title>
        <authorList>
            <person name="Bernier A.-M."/>
            <person name="Bernard K."/>
        </authorList>
    </citation>
    <scope>NUCLEOTIDE SEQUENCE [LARGE SCALE GENOMIC DNA]</scope>
    <source>
        <strain evidence="1 2">NML00-0135</strain>
    </source>
</reference>
<sequence length="353" mass="39800">MFLMTEDAKITFFKINKCGYYSRGGPRGARRREFGDLSATLAQIQQWVKGGVQLAQTQTYPPSPEADLLPAFVFDIAQHNGEWLLVLWNQTPAGEKAVASVQPNEMVGQAAVIENAIAKGSLPGFPSYYWFQPQHSRMAGVRFEFPVAGHRQLQAYLKGFLSRSAKYAVVRQAVSGTAGLVDESMEVIGYRKQPGDDPRQDVEPLFQSSQHRIAGDIEYLLKHHDSVRRVVRRVTLDLAKRKEDLALWQMFWRKLRGIETQVNEEVRVSYEMDTQITHQQIKELVRSYEDGSEGWDDVGFVLRGESSPRWIGKAYARGEFKLPVIRVAPSVVSAQSLLEALQSNRASIEAVLS</sequence>
<protein>
    <submittedName>
        <fullName evidence="1">Uncharacterized protein</fullName>
    </submittedName>
</protein>
<dbReference type="AlphaFoldDB" id="A0A2A2AB31"/>
<comment type="caution">
    <text evidence="1">The sequence shown here is derived from an EMBL/GenBank/DDBJ whole genome shotgun (WGS) entry which is preliminary data.</text>
</comment>
<keyword evidence="2" id="KW-1185">Reference proteome</keyword>
<proteinExistence type="predicted"/>
<accession>A0A2A2AB31</accession>
<evidence type="ECO:0000313" key="1">
    <source>
        <dbReference type="EMBL" id="PAT34948.1"/>
    </source>
</evidence>